<protein>
    <recommendedName>
        <fullName evidence="4">Protein-L-isoaspartate O-methyltransferase</fullName>
        <ecNumber evidence="3">2.1.1.77</ecNumber>
    </recommendedName>
    <alternativeName>
        <fullName evidence="11">L-isoaspartyl protein carboxyl methyltransferase</fullName>
    </alternativeName>
    <alternativeName>
        <fullName evidence="9">Protein L-isoaspartyl methyltransferase</fullName>
    </alternativeName>
    <alternativeName>
        <fullName evidence="10">Protein-beta-aspartate methyltransferase</fullName>
    </alternativeName>
</protein>
<dbReference type="InterPro" id="IPR027573">
    <property type="entry name" value="Methyltran_FxLD"/>
</dbReference>
<evidence type="ECO:0000256" key="8">
    <source>
        <dbReference type="ARBA" id="ARBA00022691"/>
    </source>
</evidence>
<dbReference type="PANTHER" id="PTHR11579:SF0">
    <property type="entry name" value="PROTEIN-L-ISOASPARTATE(D-ASPARTATE) O-METHYLTRANSFERASE"/>
    <property type="match status" value="1"/>
</dbReference>
<proteinExistence type="inferred from homology"/>
<feature type="non-terminal residue" evidence="13">
    <location>
        <position position="422"/>
    </location>
</feature>
<sequence length="422" mass="45457">MAAIDDSTVRDPDALRADMVRALRDQDAITSEPVAAAFAAVPRHRFAPEAPLGLAYDLHRTVPVKKDEHGLVLSVMSAAHLQAVMLEQAGIEPGMKVLEVGSGGVNAAYLRELVGPGGEVTTVDIDRDIIDRARLCLDEAGYTQVKTVVADGECGVPDGAPYDRIIVTAAAWDIPPSWIGGLAEKGRLVVPLAVCGTTRSIAFDRDGDGLISRSYGLAHFVPMQGEGAAEERKAMLRDGVVVQTDDVRVPLNAQALNHALDTPRLERWSGAAYDLPDELDLYLTLNLSSVARLHADKEAIERGLVEASARLGVPALVSEDSIAYRTRRENEETGGYESGVIAHGPQAEALADAYASLLRRWAHDHRRRGAATFRYLPGPAAPRLGRTRSIEVLSRMYLGDSPLDRSGEFDRSCLSSDDPSGR</sequence>
<feature type="region of interest" description="Disordered" evidence="12">
    <location>
        <begin position="403"/>
        <end position="422"/>
    </location>
</feature>
<evidence type="ECO:0000256" key="5">
    <source>
        <dbReference type="ARBA" id="ARBA00022490"/>
    </source>
</evidence>
<evidence type="ECO:0000256" key="7">
    <source>
        <dbReference type="ARBA" id="ARBA00022679"/>
    </source>
</evidence>
<keyword evidence="5" id="KW-0963">Cytoplasm</keyword>
<evidence type="ECO:0000256" key="2">
    <source>
        <dbReference type="ARBA" id="ARBA00005369"/>
    </source>
</evidence>
<evidence type="ECO:0000313" key="14">
    <source>
        <dbReference type="Proteomes" id="UP001518140"/>
    </source>
</evidence>
<keyword evidence="7" id="KW-0808">Transferase</keyword>
<evidence type="ECO:0000256" key="11">
    <source>
        <dbReference type="ARBA" id="ARBA00031350"/>
    </source>
</evidence>
<dbReference type="PROSITE" id="PS01279">
    <property type="entry name" value="PCMT"/>
    <property type="match status" value="1"/>
</dbReference>
<evidence type="ECO:0000313" key="13">
    <source>
        <dbReference type="EMBL" id="NGO48914.1"/>
    </source>
</evidence>
<dbReference type="Proteomes" id="UP001518140">
    <property type="component" value="Unassembled WGS sequence"/>
</dbReference>
<dbReference type="Gene3D" id="3.40.50.150">
    <property type="entry name" value="Vaccinia Virus protein VP39"/>
    <property type="match status" value="1"/>
</dbReference>
<dbReference type="GO" id="GO:0032259">
    <property type="term" value="P:methylation"/>
    <property type="evidence" value="ECO:0007669"/>
    <property type="project" value="UniProtKB-KW"/>
</dbReference>
<dbReference type="CDD" id="cd02440">
    <property type="entry name" value="AdoMet_MTases"/>
    <property type="match status" value="1"/>
</dbReference>
<dbReference type="NCBIfam" id="TIGR04364">
    <property type="entry name" value="methyltran_FxLD"/>
    <property type="match status" value="1"/>
</dbReference>
<accession>A0ABX0E6C2</accession>
<reference evidence="13 14" key="1">
    <citation type="submission" date="2020-02" db="EMBL/GenBank/DDBJ databases">
        <title>Whole-genome analyses of novel actinobacteria.</title>
        <authorList>
            <person name="Sahin N."/>
            <person name="Tokatli A."/>
        </authorList>
    </citation>
    <scope>NUCLEOTIDE SEQUENCE [LARGE SCALE GENOMIC DNA]</scope>
    <source>
        <strain evidence="13 14">YC419</strain>
    </source>
</reference>
<comment type="caution">
    <text evidence="13">The sequence shown here is derived from an EMBL/GenBank/DDBJ whole genome shotgun (WGS) entry which is preliminary data.</text>
</comment>
<dbReference type="EMBL" id="JAAKZX010000310">
    <property type="protein sequence ID" value="NGO48914.1"/>
    <property type="molecule type" value="Genomic_DNA"/>
</dbReference>
<dbReference type="InterPro" id="IPR029063">
    <property type="entry name" value="SAM-dependent_MTases_sf"/>
</dbReference>
<dbReference type="RefSeq" id="WP_165345377.1">
    <property type="nucleotide sequence ID" value="NZ_JAAKZX010000310.1"/>
</dbReference>
<evidence type="ECO:0000256" key="6">
    <source>
        <dbReference type="ARBA" id="ARBA00022603"/>
    </source>
</evidence>
<evidence type="ECO:0000256" key="9">
    <source>
        <dbReference type="ARBA" id="ARBA00030757"/>
    </source>
</evidence>
<dbReference type="Pfam" id="PF01135">
    <property type="entry name" value="PCMT"/>
    <property type="match status" value="1"/>
</dbReference>
<evidence type="ECO:0000256" key="1">
    <source>
        <dbReference type="ARBA" id="ARBA00004496"/>
    </source>
</evidence>
<keyword evidence="14" id="KW-1185">Reference proteome</keyword>
<evidence type="ECO:0000256" key="3">
    <source>
        <dbReference type="ARBA" id="ARBA00011890"/>
    </source>
</evidence>
<comment type="subcellular location">
    <subcellularLocation>
        <location evidence="1">Cytoplasm</location>
    </subcellularLocation>
</comment>
<keyword evidence="8" id="KW-0949">S-adenosyl-L-methionine</keyword>
<organism evidence="13 14">
    <name type="scientific">Streptomyces ureilyticus</name>
    <dbReference type="NCBI Taxonomy" id="1775131"/>
    <lineage>
        <taxon>Bacteria</taxon>
        <taxon>Bacillati</taxon>
        <taxon>Actinomycetota</taxon>
        <taxon>Actinomycetes</taxon>
        <taxon>Kitasatosporales</taxon>
        <taxon>Streptomycetaceae</taxon>
        <taxon>Streptomyces</taxon>
    </lineage>
</organism>
<dbReference type="InterPro" id="IPR000682">
    <property type="entry name" value="PCMT"/>
</dbReference>
<keyword evidence="6 13" id="KW-0489">Methyltransferase</keyword>
<comment type="similarity">
    <text evidence="2">Belongs to the methyltransferase superfamily. L-isoaspartyl/D-aspartyl protein methyltransferase family.</text>
</comment>
<name>A0ABX0E6C2_9ACTN</name>
<gene>
    <name evidence="13" type="primary">fxlM</name>
    <name evidence="13" type="ORF">G6048_44835</name>
</gene>
<feature type="compositionally biased region" description="Polar residues" evidence="12">
    <location>
        <begin position="413"/>
        <end position="422"/>
    </location>
</feature>
<dbReference type="PANTHER" id="PTHR11579">
    <property type="entry name" value="PROTEIN-L-ISOASPARTATE O-METHYLTRANSFERASE"/>
    <property type="match status" value="1"/>
</dbReference>
<dbReference type="SUPFAM" id="SSF53335">
    <property type="entry name" value="S-adenosyl-L-methionine-dependent methyltransferases"/>
    <property type="match status" value="1"/>
</dbReference>
<evidence type="ECO:0000256" key="12">
    <source>
        <dbReference type="SAM" id="MobiDB-lite"/>
    </source>
</evidence>
<dbReference type="GO" id="GO:0008168">
    <property type="term" value="F:methyltransferase activity"/>
    <property type="evidence" value="ECO:0007669"/>
    <property type="project" value="UniProtKB-KW"/>
</dbReference>
<evidence type="ECO:0000256" key="4">
    <source>
        <dbReference type="ARBA" id="ARBA00013346"/>
    </source>
</evidence>
<dbReference type="EC" id="2.1.1.77" evidence="3"/>
<evidence type="ECO:0000256" key="10">
    <source>
        <dbReference type="ARBA" id="ARBA00031323"/>
    </source>
</evidence>